<organism evidence="8 9">
    <name type="scientific">Enterococcus asini</name>
    <dbReference type="NCBI Taxonomy" id="57732"/>
    <lineage>
        <taxon>Bacteria</taxon>
        <taxon>Bacillati</taxon>
        <taxon>Bacillota</taxon>
        <taxon>Bacilli</taxon>
        <taxon>Lactobacillales</taxon>
        <taxon>Enterococcaceae</taxon>
        <taxon>Enterococcus</taxon>
    </lineage>
</organism>
<sequence>MHKSSGKFQSFKIMIMIVTSVFSFTSMSNAFFLKGYSAIPWFIFSALVYFVPYCFILSDLTGTYNDQAGGIYTWLKDSTSQKLAFVTTLLWYCSYFIWMIALFMKTWIPLSILLFGKDLTQEATLFGLPTLYVIGFLGILLIATISLVILGGFHNILNLSYFSGRCMLILVAVMAVASLACLGQNQGHFQESFQLQQLLTSHGEFQTTAENLSFFIFGITAFGGLDTVACLVNKTGSAQKSFSRLILISGGIIIAFYMTGIFLWGAGIDLASIVGTDNFHLGNIMYGLMGQLALNVSAGFGLSAQLTQVVLQVFLRLTALTLFSAYMSLLSIISFGPLQSLTQSLQEAKLGLQFRKNQAGMPVAPVIFQGVALAIFVAGIYLFQDSVGSFYNQLTLMTNISRSIPYFLVALSYPSFKRLYPQNTSLPFLAKKRVHYGFSFSVMASVLLSISFTVYEKIAAHELLNAGLLVLGPVLFAILGVLLFRYLKRRNQILPSN</sequence>
<protein>
    <submittedName>
        <fullName evidence="8">Amino acid permease</fullName>
    </submittedName>
</protein>
<feature type="transmembrane region" description="Helical" evidence="7">
    <location>
        <begin position="245"/>
        <end position="264"/>
    </location>
</feature>
<dbReference type="Pfam" id="PF13520">
    <property type="entry name" value="AA_permease_2"/>
    <property type="match status" value="1"/>
</dbReference>
<dbReference type="Gene3D" id="1.20.1740.10">
    <property type="entry name" value="Amino acid/polyamine transporter I"/>
    <property type="match status" value="1"/>
</dbReference>
<evidence type="ECO:0000256" key="5">
    <source>
        <dbReference type="ARBA" id="ARBA00022989"/>
    </source>
</evidence>
<reference evidence="8" key="1">
    <citation type="submission" date="2023-03" db="EMBL/GenBank/DDBJ databases">
        <authorList>
            <person name="Shen W."/>
            <person name="Cai J."/>
        </authorList>
    </citation>
    <scope>NUCLEOTIDE SEQUENCE</scope>
    <source>
        <strain evidence="8">B226-2</strain>
    </source>
</reference>
<keyword evidence="6 7" id="KW-0472">Membrane</keyword>
<keyword evidence="5 7" id="KW-1133">Transmembrane helix</keyword>
<keyword evidence="3" id="KW-1003">Cell membrane</keyword>
<feature type="transmembrane region" description="Helical" evidence="7">
    <location>
        <begin position="83"/>
        <end position="104"/>
    </location>
</feature>
<feature type="transmembrane region" description="Helical" evidence="7">
    <location>
        <begin position="212"/>
        <end position="233"/>
    </location>
</feature>
<evidence type="ECO:0000313" key="8">
    <source>
        <dbReference type="EMBL" id="MDT2811103.1"/>
    </source>
</evidence>
<feature type="transmembrane region" description="Helical" evidence="7">
    <location>
        <begin position="314"/>
        <end position="339"/>
    </location>
</feature>
<feature type="transmembrane region" description="Helical" evidence="7">
    <location>
        <begin position="12"/>
        <end position="32"/>
    </location>
</feature>
<dbReference type="Proteomes" id="UP001256711">
    <property type="component" value="Unassembled WGS sequence"/>
</dbReference>
<keyword evidence="2" id="KW-0813">Transport</keyword>
<evidence type="ECO:0000313" key="9">
    <source>
        <dbReference type="Proteomes" id="UP001256711"/>
    </source>
</evidence>
<comment type="caution">
    <text evidence="8">The sequence shown here is derived from an EMBL/GenBank/DDBJ whole genome shotgun (WGS) entry which is preliminary data.</text>
</comment>
<dbReference type="InterPro" id="IPR002293">
    <property type="entry name" value="AA/rel_permease1"/>
</dbReference>
<dbReference type="EMBL" id="JARQBJ010000005">
    <property type="protein sequence ID" value="MDT2811103.1"/>
    <property type="molecule type" value="Genomic_DNA"/>
</dbReference>
<proteinExistence type="predicted"/>
<feature type="transmembrane region" description="Helical" evidence="7">
    <location>
        <begin position="436"/>
        <end position="455"/>
    </location>
</feature>
<feature type="transmembrane region" description="Helical" evidence="7">
    <location>
        <begin position="284"/>
        <end position="302"/>
    </location>
</feature>
<name>A0AAW8U5A0_9ENTE</name>
<feature type="transmembrane region" description="Helical" evidence="7">
    <location>
        <begin position="162"/>
        <end position="185"/>
    </location>
</feature>
<dbReference type="PANTHER" id="PTHR42770">
    <property type="entry name" value="AMINO ACID TRANSPORTER-RELATED"/>
    <property type="match status" value="1"/>
</dbReference>
<dbReference type="PIRSF" id="PIRSF006060">
    <property type="entry name" value="AA_transporter"/>
    <property type="match status" value="1"/>
</dbReference>
<feature type="transmembrane region" description="Helical" evidence="7">
    <location>
        <begin position="124"/>
        <end position="150"/>
    </location>
</feature>
<feature type="transmembrane region" description="Helical" evidence="7">
    <location>
        <begin position="359"/>
        <end position="382"/>
    </location>
</feature>
<keyword evidence="4 7" id="KW-0812">Transmembrane</keyword>
<evidence type="ECO:0000256" key="1">
    <source>
        <dbReference type="ARBA" id="ARBA00004651"/>
    </source>
</evidence>
<dbReference type="InterPro" id="IPR050367">
    <property type="entry name" value="APC_superfamily"/>
</dbReference>
<evidence type="ECO:0000256" key="2">
    <source>
        <dbReference type="ARBA" id="ARBA00022448"/>
    </source>
</evidence>
<evidence type="ECO:0000256" key="3">
    <source>
        <dbReference type="ARBA" id="ARBA00022475"/>
    </source>
</evidence>
<feature type="transmembrane region" description="Helical" evidence="7">
    <location>
        <begin position="38"/>
        <end position="62"/>
    </location>
</feature>
<dbReference type="GO" id="GO:0022857">
    <property type="term" value="F:transmembrane transporter activity"/>
    <property type="evidence" value="ECO:0007669"/>
    <property type="project" value="InterPro"/>
</dbReference>
<accession>A0AAW8U5A0</accession>
<evidence type="ECO:0000256" key="7">
    <source>
        <dbReference type="SAM" id="Phobius"/>
    </source>
</evidence>
<dbReference type="PANTHER" id="PTHR42770:SF15">
    <property type="entry name" value="GLUTAMATE_GAMMA-AMINOBUTYRATE ANTIPORTER-RELATED"/>
    <property type="match status" value="1"/>
</dbReference>
<comment type="subcellular location">
    <subcellularLocation>
        <location evidence="1">Cell membrane</location>
        <topology evidence="1">Multi-pass membrane protein</topology>
    </subcellularLocation>
</comment>
<evidence type="ECO:0000256" key="6">
    <source>
        <dbReference type="ARBA" id="ARBA00023136"/>
    </source>
</evidence>
<dbReference type="AlphaFoldDB" id="A0AAW8U5A0"/>
<dbReference type="RefSeq" id="WP_311835723.1">
    <property type="nucleotide sequence ID" value="NZ_JARQBJ010000005.1"/>
</dbReference>
<feature type="transmembrane region" description="Helical" evidence="7">
    <location>
        <begin position="467"/>
        <end position="487"/>
    </location>
</feature>
<gene>
    <name evidence="8" type="ORF">P7H43_11500</name>
</gene>
<dbReference type="GO" id="GO:0005886">
    <property type="term" value="C:plasma membrane"/>
    <property type="evidence" value="ECO:0007669"/>
    <property type="project" value="UniProtKB-SubCell"/>
</dbReference>
<evidence type="ECO:0000256" key="4">
    <source>
        <dbReference type="ARBA" id="ARBA00022692"/>
    </source>
</evidence>